<protein>
    <submittedName>
        <fullName evidence="2">Uncharacterized protein</fullName>
    </submittedName>
</protein>
<feature type="region of interest" description="Disordered" evidence="1">
    <location>
        <begin position="53"/>
        <end position="95"/>
    </location>
</feature>
<dbReference type="Proteomes" id="UP000473571">
    <property type="component" value="Unassembled WGS sequence"/>
</dbReference>
<name>A0A6L3ND05_9BURK</name>
<reference evidence="2 3" key="1">
    <citation type="submission" date="2019-09" db="EMBL/GenBank/DDBJ databases">
        <title>Draft genome sequences of 48 bacterial type strains from the CCUG.</title>
        <authorList>
            <person name="Tunovic T."/>
            <person name="Pineiro-Iglesias B."/>
            <person name="Unosson C."/>
            <person name="Inganas E."/>
            <person name="Ohlen M."/>
            <person name="Cardew S."/>
            <person name="Jensie-Markopoulos S."/>
            <person name="Salva-Serra F."/>
            <person name="Jaen-Luchoro D."/>
            <person name="Karlsson R."/>
            <person name="Svensson-Stadler L."/>
            <person name="Chun J."/>
            <person name="Moore E."/>
        </authorList>
    </citation>
    <scope>NUCLEOTIDE SEQUENCE [LARGE SCALE GENOMIC DNA]</scope>
    <source>
        <strain evidence="2 3">CCUG 65687</strain>
    </source>
</reference>
<sequence length="95" mass="10736">MRRGNLGEWDGGHGRRLQLYRRLSRRLYRYCAGGDDYSSLEWRSCGCRRGLVARGAAPPGRDRGPGTGRLRNRPAHRPPTMTLSLSDRRSCQPAP</sequence>
<evidence type="ECO:0000313" key="3">
    <source>
        <dbReference type="Proteomes" id="UP000473571"/>
    </source>
</evidence>
<organism evidence="2 3">
    <name type="scientific">Burkholderia territorii</name>
    <dbReference type="NCBI Taxonomy" id="1503055"/>
    <lineage>
        <taxon>Bacteria</taxon>
        <taxon>Pseudomonadati</taxon>
        <taxon>Pseudomonadota</taxon>
        <taxon>Betaproteobacteria</taxon>
        <taxon>Burkholderiales</taxon>
        <taxon>Burkholderiaceae</taxon>
        <taxon>Burkholderia</taxon>
        <taxon>Burkholderia cepacia complex</taxon>
    </lineage>
</organism>
<evidence type="ECO:0000313" key="2">
    <source>
        <dbReference type="EMBL" id="KAB0656670.1"/>
    </source>
</evidence>
<feature type="compositionally biased region" description="Basic and acidic residues" evidence="1">
    <location>
        <begin position="86"/>
        <end position="95"/>
    </location>
</feature>
<proteinExistence type="predicted"/>
<dbReference type="EMBL" id="VZOL01000466">
    <property type="protein sequence ID" value="KAB0656670.1"/>
    <property type="molecule type" value="Genomic_DNA"/>
</dbReference>
<accession>A0A6L3ND05</accession>
<evidence type="ECO:0000256" key="1">
    <source>
        <dbReference type="SAM" id="MobiDB-lite"/>
    </source>
</evidence>
<dbReference type="AlphaFoldDB" id="A0A6L3ND05"/>
<gene>
    <name evidence="2" type="ORF">F7R13_24630</name>
</gene>
<comment type="caution">
    <text evidence="2">The sequence shown here is derived from an EMBL/GenBank/DDBJ whole genome shotgun (WGS) entry which is preliminary data.</text>
</comment>